<evidence type="ECO:0000256" key="3">
    <source>
        <dbReference type="ARBA" id="ARBA00022801"/>
    </source>
</evidence>
<comment type="caution">
    <text evidence="6">The sequence shown here is derived from an EMBL/GenBank/DDBJ whole genome shotgun (WGS) entry which is preliminary data.</text>
</comment>
<feature type="domain" description="MurNAc-LAA" evidence="5">
    <location>
        <begin position="109"/>
        <end position="258"/>
    </location>
</feature>
<dbReference type="CDD" id="cd02696">
    <property type="entry name" value="MurNAc-LAA"/>
    <property type="match status" value="1"/>
</dbReference>
<dbReference type="PANTHER" id="PTHR30404:SF0">
    <property type="entry name" value="N-ACETYLMURAMOYL-L-ALANINE AMIDASE AMIC"/>
    <property type="match status" value="1"/>
</dbReference>
<reference evidence="7" key="1">
    <citation type="journal article" date="2019" name="Int. J. Syst. Evol. Microbiol.">
        <title>The Global Catalogue of Microorganisms (GCM) 10K type strain sequencing project: providing services to taxonomists for standard genome sequencing and annotation.</title>
        <authorList>
            <consortium name="The Broad Institute Genomics Platform"/>
            <consortium name="The Broad Institute Genome Sequencing Center for Infectious Disease"/>
            <person name="Wu L."/>
            <person name="Ma J."/>
        </authorList>
    </citation>
    <scope>NUCLEOTIDE SEQUENCE [LARGE SCALE GENOMIC DNA]</scope>
    <source>
        <strain evidence="7">KCTC 42964</strain>
    </source>
</reference>
<dbReference type="EMBL" id="JBHRTR010000020">
    <property type="protein sequence ID" value="MFC3227231.1"/>
    <property type="molecule type" value="Genomic_DNA"/>
</dbReference>
<dbReference type="PROSITE" id="PS51318">
    <property type="entry name" value="TAT"/>
    <property type="match status" value="1"/>
</dbReference>
<name>A0ABV7KY51_9PROT</name>
<dbReference type="EC" id="3.5.1.28" evidence="2"/>
<dbReference type="Pfam" id="PF01520">
    <property type="entry name" value="Amidase_3"/>
    <property type="match status" value="1"/>
</dbReference>
<evidence type="ECO:0000256" key="1">
    <source>
        <dbReference type="ARBA" id="ARBA00001561"/>
    </source>
</evidence>
<dbReference type="SUPFAM" id="SSF53187">
    <property type="entry name" value="Zn-dependent exopeptidases"/>
    <property type="match status" value="1"/>
</dbReference>
<sequence length="275" mass="29391">MNRRDFNRTLFSLAAGAALLGAAGPALAATPLPRPRPFHLRQGLPRAKVVLDPGHGGRDPGALGVTGVREKDVTLDICRTIRDRIGRSGGPEILLTRDGDVFLPLNDRIAFAEEMDADLFISIHADAAPTPAARGLSAYTLSERASDGLADALASTENRVDRLYGVDLSHTDAAVAMILQDLAHRYSHHASRTAKQKLVSGLVGQIDLLYNPMRSASFAVLKSAQVPAVLLETGFLSNPQDERLLAQTESRRRIAAILGNRIATVAGELRIQAGA</sequence>
<evidence type="ECO:0000259" key="5">
    <source>
        <dbReference type="SMART" id="SM00646"/>
    </source>
</evidence>
<protein>
    <recommendedName>
        <fullName evidence="2">N-acetylmuramoyl-L-alanine amidase</fullName>
        <ecNumber evidence="2">3.5.1.28</ecNumber>
    </recommendedName>
</protein>
<evidence type="ECO:0000256" key="4">
    <source>
        <dbReference type="SAM" id="SignalP"/>
    </source>
</evidence>
<keyword evidence="7" id="KW-1185">Reference proteome</keyword>
<keyword evidence="4" id="KW-0732">Signal</keyword>
<feature type="chain" id="PRO_5047302913" description="N-acetylmuramoyl-L-alanine amidase" evidence="4">
    <location>
        <begin position="29"/>
        <end position="275"/>
    </location>
</feature>
<comment type="catalytic activity">
    <reaction evidence="1">
        <text>Hydrolyzes the link between N-acetylmuramoyl residues and L-amino acid residues in certain cell-wall glycopeptides.</text>
        <dbReference type="EC" id="3.5.1.28"/>
    </reaction>
</comment>
<evidence type="ECO:0000256" key="2">
    <source>
        <dbReference type="ARBA" id="ARBA00011901"/>
    </source>
</evidence>
<dbReference type="Proteomes" id="UP001595528">
    <property type="component" value="Unassembled WGS sequence"/>
</dbReference>
<dbReference type="InterPro" id="IPR050695">
    <property type="entry name" value="N-acetylmuramoyl_amidase_3"/>
</dbReference>
<accession>A0ABV7KY51</accession>
<dbReference type="RefSeq" id="WP_379899393.1">
    <property type="nucleotide sequence ID" value="NZ_JBHRTR010000020.1"/>
</dbReference>
<dbReference type="PANTHER" id="PTHR30404">
    <property type="entry name" value="N-ACETYLMURAMOYL-L-ALANINE AMIDASE"/>
    <property type="match status" value="1"/>
</dbReference>
<keyword evidence="3" id="KW-0378">Hydrolase</keyword>
<dbReference type="InterPro" id="IPR002508">
    <property type="entry name" value="MurNAc-LAA_cat"/>
</dbReference>
<dbReference type="Gene3D" id="3.40.630.40">
    <property type="entry name" value="Zn-dependent exopeptidases"/>
    <property type="match status" value="1"/>
</dbReference>
<dbReference type="SMART" id="SM00646">
    <property type="entry name" value="Ami_3"/>
    <property type="match status" value="1"/>
</dbReference>
<evidence type="ECO:0000313" key="7">
    <source>
        <dbReference type="Proteomes" id="UP001595528"/>
    </source>
</evidence>
<dbReference type="InterPro" id="IPR006311">
    <property type="entry name" value="TAT_signal"/>
</dbReference>
<evidence type="ECO:0000313" key="6">
    <source>
        <dbReference type="EMBL" id="MFC3227231.1"/>
    </source>
</evidence>
<feature type="signal peptide" evidence="4">
    <location>
        <begin position="1"/>
        <end position="28"/>
    </location>
</feature>
<gene>
    <name evidence="6" type="ORF">ACFOGJ_08330</name>
</gene>
<organism evidence="6 7">
    <name type="scientific">Marinibaculum pumilum</name>
    <dbReference type="NCBI Taxonomy" id="1766165"/>
    <lineage>
        <taxon>Bacteria</taxon>
        <taxon>Pseudomonadati</taxon>
        <taxon>Pseudomonadota</taxon>
        <taxon>Alphaproteobacteria</taxon>
        <taxon>Rhodospirillales</taxon>
        <taxon>Rhodospirillaceae</taxon>
        <taxon>Marinibaculum</taxon>
    </lineage>
</organism>
<proteinExistence type="predicted"/>